<keyword evidence="2" id="KW-1185">Reference proteome</keyword>
<accession>A0A2T1DZT8</accession>
<reference evidence="1 2" key="2">
    <citation type="submission" date="2018-03" db="EMBL/GenBank/DDBJ databases">
        <title>The ancient ancestry and fast evolution of plastids.</title>
        <authorList>
            <person name="Moore K.R."/>
            <person name="Magnabosco C."/>
            <person name="Momper L."/>
            <person name="Gold D.A."/>
            <person name="Bosak T."/>
            <person name="Fournier G.P."/>
        </authorList>
    </citation>
    <scope>NUCLEOTIDE SEQUENCE [LARGE SCALE GENOMIC DNA]</scope>
    <source>
        <strain evidence="1 2">ULC18</strain>
    </source>
</reference>
<dbReference type="Proteomes" id="UP000239576">
    <property type="component" value="Unassembled WGS sequence"/>
</dbReference>
<sequence length="215" mass="23776">MAKTPLQFRDAESLQTFHRARRASFFPGASLLMAIAVLAAWMPAASARPYIQVQSVPVQGNGYGTQRQVINFPAVVPFNNSIYSPVQTTIHPGFGGGLSVQIGTPNVYPSGVYQSGYSYGQPHVIQRRGINNSVLVNPTVINSPIRNSTLINPTIVTTPLGSYYSTPYYPSPYYNTQTITTTTRPEPEVYIDPQYGVRYRSPAVRSEQQIIIYPR</sequence>
<dbReference type="RefSeq" id="WP_106258354.1">
    <property type="nucleotide sequence ID" value="NZ_CAWNSW010000166.1"/>
</dbReference>
<protein>
    <submittedName>
        <fullName evidence="1">Uncharacterized protein</fullName>
    </submittedName>
</protein>
<organism evidence="1 2">
    <name type="scientific">Stenomitos frigidus ULC18</name>
    <dbReference type="NCBI Taxonomy" id="2107698"/>
    <lineage>
        <taxon>Bacteria</taxon>
        <taxon>Bacillati</taxon>
        <taxon>Cyanobacteriota</taxon>
        <taxon>Cyanophyceae</taxon>
        <taxon>Leptolyngbyales</taxon>
        <taxon>Leptolyngbyaceae</taxon>
        <taxon>Stenomitos</taxon>
    </lineage>
</organism>
<gene>
    <name evidence="1" type="ORF">C7B82_21115</name>
</gene>
<reference evidence="2" key="1">
    <citation type="submission" date="2018-02" db="EMBL/GenBank/DDBJ databases">
        <authorList>
            <person name="Moore K."/>
            <person name="Momper L."/>
        </authorList>
    </citation>
    <scope>NUCLEOTIDE SEQUENCE [LARGE SCALE GENOMIC DNA]</scope>
    <source>
        <strain evidence="2">ULC18</strain>
    </source>
</reference>
<proteinExistence type="predicted"/>
<evidence type="ECO:0000313" key="2">
    <source>
        <dbReference type="Proteomes" id="UP000239576"/>
    </source>
</evidence>
<name>A0A2T1DZT8_9CYAN</name>
<dbReference type="EMBL" id="PVWK01000117">
    <property type="protein sequence ID" value="PSB26003.1"/>
    <property type="molecule type" value="Genomic_DNA"/>
</dbReference>
<evidence type="ECO:0000313" key="1">
    <source>
        <dbReference type="EMBL" id="PSB26003.1"/>
    </source>
</evidence>
<dbReference type="AlphaFoldDB" id="A0A2T1DZT8"/>
<comment type="caution">
    <text evidence="1">The sequence shown here is derived from an EMBL/GenBank/DDBJ whole genome shotgun (WGS) entry which is preliminary data.</text>
</comment>